<dbReference type="Gene3D" id="2.30.29.30">
    <property type="entry name" value="Pleckstrin-homology domain (PH domain)/Phosphotyrosine-binding domain (PTB)"/>
    <property type="match status" value="1"/>
</dbReference>
<evidence type="ECO:0000313" key="3">
    <source>
        <dbReference type="EMBL" id="VIO90363.1"/>
    </source>
</evidence>
<accession>A0A0K0JQ02</accession>
<dbReference type="EMBL" id="LN856879">
    <property type="protein sequence ID" value="CRZ23541.1"/>
    <property type="molecule type" value="Genomic_DNA"/>
</dbReference>
<dbReference type="GeneID" id="6096572"/>
<dbReference type="STRING" id="6279.A0A0K0JQ02"/>
<reference evidence="2 4" key="1">
    <citation type="journal article" date="2007" name="Science">
        <title>Draft genome of the filarial nematode parasite Brugia malayi.</title>
        <authorList>
            <person name="Ghedin E."/>
            <person name="Wang S."/>
            <person name="Spiro D."/>
            <person name="Caler E."/>
            <person name="Zhao Q."/>
            <person name="Crabtree J."/>
            <person name="Allen J.E."/>
            <person name="Delcher A.L."/>
            <person name="Guiliano D.B."/>
            <person name="Miranda-Saavedra D."/>
            <person name="Angiuoli S.V."/>
            <person name="Creasy T."/>
            <person name="Amedeo P."/>
            <person name="Haas B."/>
            <person name="El-Sayed N.M."/>
            <person name="Wortman J.R."/>
            <person name="Feldblyum T."/>
            <person name="Tallon L."/>
            <person name="Schatz M."/>
            <person name="Shumway M."/>
            <person name="Koo H."/>
            <person name="Salzberg S.L."/>
            <person name="Schobel S."/>
            <person name="Pertea M."/>
            <person name="Pop M."/>
            <person name="White O."/>
            <person name="Barton G.J."/>
            <person name="Carlow C.K."/>
            <person name="Crawford M.J."/>
            <person name="Daub J."/>
            <person name="Dimmic M.W."/>
            <person name="Estes C.F."/>
            <person name="Foster J.M."/>
            <person name="Ganatra M."/>
            <person name="Gregory W.F."/>
            <person name="Johnson N.M."/>
            <person name="Jin J."/>
            <person name="Komuniecki R."/>
            <person name="Korf I."/>
            <person name="Kumar S."/>
            <person name="Laney S."/>
            <person name="Li B.W."/>
            <person name="Li W."/>
            <person name="Lindblom T.H."/>
            <person name="Lustigman S."/>
            <person name="Ma D."/>
            <person name="Maina C.V."/>
            <person name="Martin D.M."/>
            <person name="McCarter J.P."/>
            <person name="McReynolds L."/>
            <person name="Mitreva M."/>
            <person name="Nutman T.B."/>
            <person name="Parkinson J."/>
            <person name="Peregrin-Alvarez J.M."/>
            <person name="Poole C."/>
            <person name="Ren Q."/>
            <person name="Saunders L."/>
            <person name="Sluder A.E."/>
            <person name="Smith K."/>
            <person name="Stanke M."/>
            <person name="Unnasch T.R."/>
            <person name="Ware J."/>
            <person name="Wei A.D."/>
            <person name="Weil G."/>
            <person name="Williams D.J."/>
            <person name="Zhang Y."/>
            <person name="Williams S.A."/>
            <person name="Fraser-Liggett C."/>
            <person name="Slatko B."/>
            <person name="Blaxter M.L."/>
            <person name="Scott A.L."/>
        </authorList>
    </citation>
    <scope>NUCLEOTIDE SEQUENCE</scope>
    <source>
        <strain evidence="2 4">FR3</strain>
    </source>
</reference>
<organism evidence="2">
    <name type="scientific">Brugia malayi</name>
    <name type="common">Filarial nematode worm</name>
    <dbReference type="NCBI Taxonomy" id="6279"/>
    <lineage>
        <taxon>Eukaryota</taxon>
        <taxon>Metazoa</taxon>
        <taxon>Ecdysozoa</taxon>
        <taxon>Nematoda</taxon>
        <taxon>Chromadorea</taxon>
        <taxon>Rhabditida</taxon>
        <taxon>Spirurina</taxon>
        <taxon>Spiruromorpha</taxon>
        <taxon>Filarioidea</taxon>
        <taxon>Onchocercidae</taxon>
        <taxon>Brugia</taxon>
    </lineage>
</organism>
<reference evidence="3" key="3">
    <citation type="submission" date="2019-04" db="EMBL/GenBank/DDBJ databases">
        <authorList>
            <person name="Howe K."/>
            <person name="Paulini M."/>
            <person name="Williams G."/>
        </authorList>
    </citation>
    <scope>NUCLEOTIDE SEQUENCE [LARGE SCALE GENOMIC DNA]</scope>
    <source>
        <strain evidence="3">FR3</strain>
    </source>
</reference>
<evidence type="ECO:0000256" key="1">
    <source>
        <dbReference type="SAM" id="MobiDB-lite"/>
    </source>
</evidence>
<dbReference type="AlphaFoldDB" id="A0A0K0JQ02"/>
<dbReference type="OrthoDB" id="10062131at2759"/>
<feature type="compositionally biased region" description="Basic and acidic residues" evidence="1">
    <location>
        <begin position="215"/>
        <end position="238"/>
    </location>
</feature>
<keyword evidence="4" id="KW-1185">Reference proteome</keyword>
<feature type="compositionally biased region" description="Polar residues" evidence="1">
    <location>
        <begin position="104"/>
        <end position="114"/>
    </location>
</feature>
<dbReference type="WBParaSite" id="Bm6876.1">
    <property type="protein sequence ID" value="Bm6876.1"/>
    <property type="gene ID" value="WBGene00227137"/>
</dbReference>
<dbReference type="InterPro" id="IPR011993">
    <property type="entry name" value="PH-like_dom_sf"/>
</dbReference>
<feature type="compositionally biased region" description="Polar residues" evidence="1">
    <location>
        <begin position="169"/>
        <end position="182"/>
    </location>
</feature>
<gene>
    <name evidence="6" type="primary">bma-npp-16</name>
    <name evidence="2 5" type="synonym">Bma-npp-16</name>
    <name evidence="6" type="ORF">Bm6876</name>
    <name evidence="3" type="ORF">BM_BM6876</name>
    <name evidence="2" type="ORF">BM_Bm6876</name>
</gene>
<dbReference type="EMBL" id="CAAKNF010000192">
    <property type="protein sequence ID" value="VIO90363.1"/>
    <property type="molecule type" value="Genomic_DNA"/>
</dbReference>
<evidence type="ECO:0000313" key="5">
    <source>
        <dbReference type="WBParaSite" id="Bm6876.1"/>
    </source>
</evidence>
<reference evidence="5" key="4">
    <citation type="submission" date="2019-12" db="UniProtKB">
        <authorList>
            <consortium name="WormBaseParasite"/>
        </authorList>
    </citation>
    <scope>IDENTIFICATION</scope>
</reference>
<proteinExistence type="predicted"/>
<protein>
    <submittedName>
        <fullName evidence="2 5">BMA-NPP-16</fullName>
    </submittedName>
</protein>
<dbReference type="FunCoup" id="A0A0K0JQ02">
    <property type="interactions" value="370"/>
</dbReference>
<dbReference type="OMA" id="SPCVRDY"/>
<dbReference type="WormBase" id="Bm6876">
    <property type="protein sequence ID" value="BM26609"/>
    <property type="gene ID" value="WBGene00227137"/>
    <property type="gene designation" value="Bma-npp-16"/>
</dbReference>
<dbReference type="CDD" id="cd13170">
    <property type="entry name" value="RanBD_NUP50"/>
    <property type="match status" value="1"/>
</dbReference>
<dbReference type="RefSeq" id="XP_042932230.1">
    <property type="nucleotide sequence ID" value="XM_043076296.1"/>
</dbReference>
<feature type="compositionally biased region" description="Polar residues" evidence="1">
    <location>
        <begin position="267"/>
        <end position="276"/>
    </location>
</feature>
<evidence type="ECO:0000313" key="2">
    <source>
        <dbReference type="EMBL" id="CRZ23541.1"/>
    </source>
</evidence>
<reference evidence="2" key="2">
    <citation type="submission" date="2012-12" db="EMBL/GenBank/DDBJ databases">
        <authorList>
            <person name="Gao Y.W."/>
            <person name="Fan S.T."/>
            <person name="Sun H.T."/>
            <person name="Wang Z."/>
            <person name="Gao X.L."/>
            <person name="Li Y.G."/>
            <person name="Wang T.C."/>
            <person name="Zhang K."/>
            <person name="Xu W.W."/>
            <person name="Yu Z.J."/>
            <person name="Xia X.Z."/>
        </authorList>
    </citation>
    <scope>NUCLEOTIDE SEQUENCE</scope>
    <source>
        <strain evidence="2">FR3</strain>
    </source>
</reference>
<evidence type="ECO:0000313" key="6">
    <source>
        <dbReference type="WormBase" id="Bm6876"/>
    </source>
</evidence>
<feature type="region of interest" description="Disordered" evidence="1">
    <location>
        <begin position="138"/>
        <end position="283"/>
    </location>
</feature>
<dbReference type="Proteomes" id="UP000006672">
    <property type="component" value="Unassembled WGS sequence"/>
</dbReference>
<name>A0A0K0JQ02_BRUMA</name>
<sequence>MYLSNWQKMKHTEAEKLFLEKMAVLNKTFLYFIQCSVKEMPDADLSPCVRDYLKHVEELDRTYGNMPNGDDNAPTDSGKKNEVINDLSETNPSEKDLDNGSGMEMNSSPMQEKSVSSAITLFSNTTNSANVSKFSLDVSTASSSGSEKRGRKRAKKGGPEGDDEEVIISNHNVPTSQRSASSKKCHVETTHSQISQSSPLSLPSNSPIPKSILKRSSDSRNDSKAETEKEGFQKKNIDDVEETDTNNKIPLFLFGQKDLKKNEPLKNPQNFVFSKSPSEKGLIEKGDDKKELNKELADKSHVTPAFSFLKPVVTEGNCDYSNSSKTKLEFKFGAPPPVQSEPDNEGEESEYVPPKPETVLAEEPKAIFSSKCSVFVLKGTEYEKLGIGQLHIKTDETDGAKKILLIRAATTTGTVWVNSYIDESMKHVIVEDVKLRINCISNGSPSTYLLRLPKKEDRDQIVSELQGDNVSS</sequence>
<accession>A0A4E9F137</accession>
<dbReference type="SUPFAM" id="SSF50729">
    <property type="entry name" value="PH domain-like"/>
    <property type="match status" value="1"/>
</dbReference>
<feature type="region of interest" description="Disordered" evidence="1">
    <location>
        <begin position="331"/>
        <end position="352"/>
    </location>
</feature>
<feature type="compositionally biased region" description="Low complexity" evidence="1">
    <location>
        <begin position="192"/>
        <end position="211"/>
    </location>
</feature>
<feature type="region of interest" description="Disordered" evidence="1">
    <location>
        <begin position="61"/>
        <end position="114"/>
    </location>
</feature>
<evidence type="ECO:0000313" key="4">
    <source>
        <dbReference type="Proteomes" id="UP000006672"/>
    </source>
</evidence>